<comment type="caution">
    <text evidence="1">The sequence shown here is derived from an EMBL/GenBank/DDBJ whole genome shotgun (WGS) entry which is preliminary data.</text>
</comment>
<evidence type="ECO:0000313" key="1">
    <source>
        <dbReference type="EMBL" id="TNV09311.1"/>
    </source>
</evidence>
<dbReference type="RefSeq" id="WP_140026442.1">
    <property type="nucleotide sequence ID" value="NZ_JBHUFG010000009.1"/>
</dbReference>
<name>A0ABY2Y0H6_9HYPH</name>
<dbReference type="EMBL" id="VEWL01000029">
    <property type="protein sequence ID" value="TNV09311.1"/>
    <property type="molecule type" value="Genomic_DNA"/>
</dbReference>
<evidence type="ECO:0000313" key="2">
    <source>
        <dbReference type="Proteomes" id="UP000312784"/>
    </source>
</evidence>
<keyword evidence="2" id="KW-1185">Reference proteome</keyword>
<organism evidence="1 2">
    <name type="scientific">Ochrobactrum teleogrylli</name>
    <dbReference type="NCBI Taxonomy" id="2479765"/>
    <lineage>
        <taxon>Bacteria</taxon>
        <taxon>Pseudomonadati</taxon>
        <taxon>Pseudomonadota</taxon>
        <taxon>Alphaproteobacteria</taxon>
        <taxon>Hyphomicrobiales</taxon>
        <taxon>Brucellaceae</taxon>
        <taxon>Brucella/Ochrobactrum group</taxon>
        <taxon>Ochrobactrum</taxon>
    </lineage>
</organism>
<dbReference type="Proteomes" id="UP000312784">
    <property type="component" value="Unassembled WGS sequence"/>
</dbReference>
<proteinExistence type="predicted"/>
<reference evidence="1 2" key="1">
    <citation type="submission" date="2019-06" db="EMBL/GenBank/DDBJ databases">
        <title>Ochrobactrum cricket sp.nov., isolated from the insect Teleogryllus occipitalis living in deserted cropland.</title>
        <authorList>
            <person name="Hu M."/>
        </authorList>
    </citation>
    <scope>NUCLEOTIDE SEQUENCE [LARGE SCALE GENOMIC DNA]</scope>
    <source>
        <strain evidence="1 2">LCB8</strain>
    </source>
</reference>
<protein>
    <submittedName>
        <fullName evidence="1">Uncharacterized protein</fullName>
    </submittedName>
</protein>
<sequence>MVNGTVSLAFCNNDIQRNAQSSKDVGDDYIGTCQYPLKVATDTYVEVSKDTYWEYWKQGTCKGDYRDYTARLMNIQGSWEDTCQIAPVNVDGVPFIEGRKCENSFDLGTLIHGEYATFRVRDESCSNKNISQAHFASNELIETGTDKGCNPSGQSRRYEARLWDITGSWEDACNAMPFIIKGKYFPKPSACFNHGGIAGEFGYFDVHDATCPK</sequence>
<gene>
    <name evidence="1" type="ORF">FIC94_22110</name>
</gene>
<accession>A0ABY2Y0H6</accession>